<evidence type="ECO:0000313" key="5">
    <source>
        <dbReference type="Proteomes" id="UP000636709"/>
    </source>
</evidence>
<evidence type="ECO:0000256" key="1">
    <source>
        <dbReference type="ARBA" id="ARBA00022737"/>
    </source>
</evidence>
<evidence type="ECO:0008006" key="6">
    <source>
        <dbReference type="Google" id="ProtNLM"/>
    </source>
</evidence>
<dbReference type="GO" id="GO:0006396">
    <property type="term" value="P:RNA processing"/>
    <property type="evidence" value="ECO:0007669"/>
    <property type="project" value="TreeGrafter"/>
</dbReference>
<dbReference type="AlphaFoldDB" id="A0A835EQZ2"/>
<reference evidence="4" key="1">
    <citation type="submission" date="2020-07" db="EMBL/GenBank/DDBJ databases">
        <title>Genome sequence and genetic diversity analysis of an under-domesticated orphan crop, white fonio (Digitaria exilis).</title>
        <authorList>
            <person name="Bennetzen J.L."/>
            <person name="Chen S."/>
            <person name="Ma X."/>
            <person name="Wang X."/>
            <person name="Yssel A.E.J."/>
            <person name="Chaluvadi S.R."/>
            <person name="Johnson M."/>
            <person name="Gangashetty P."/>
            <person name="Hamidou F."/>
            <person name="Sanogo M.D."/>
            <person name="Zwaenepoel A."/>
            <person name="Wallace J."/>
            <person name="Van De Peer Y."/>
            <person name="Van Deynze A."/>
        </authorList>
    </citation>
    <scope>NUCLEOTIDE SEQUENCE</scope>
    <source>
        <tissue evidence="4">Leaves</tissue>
    </source>
</reference>
<feature type="repeat" description="PPR" evidence="3">
    <location>
        <begin position="157"/>
        <end position="191"/>
    </location>
</feature>
<dbReference type="InterPro" id="IPR002885">
    <property type="entry name" value="PPR_rpt"/>
</dbReference>
<keyword evidence="2" id="KW-0809">Transit peptide</keyword>
<keyword evidence="1" id="KW-0677">Repeat</keyword>
<dbReference type="Proteomes" id="UP000636709">
    <property type="component" value="Unassembled WGS sequence"/>
</dbReference>
<dbReference type="PROSITE" id="PS51375">
    <property type="entry name" value="PPR"/>
    <property type="match status" value="3"/>
</dbReference>
<dbReference type="PANTHER" id="PTHR47934:SF6">
    <property type="entry name" value="MITOCHONDRIAL GROUP I INTRON SPLICING FACTOR CCM1-RELATED"/>
    <property type="match status" value="1"/>
</dbReference>
<dbReference type="GO" id="GO:0003729">
    <property type="term" value="F:mRNA binding"/>
    <property type="evidence" value="ECO:0007669"/>
    <property type="project" value="TreeGrafter"/>
</dbReference>
<comment type="caution">
    <text evidence="4">The sequence shown here is derived from an EMBL/GenBank/DDBJ whole genome shotgun (WGS) entry which is preliminary data.</text>
</comment>
<dbReference type="OrthoDB" id="42736at2759"/>
<name>A0A835EQZ2_9POAL</name>
<feature type="repeat" description="PPR" evidence="3">
    <location>
        <begin position="56"/>
        <end position="90"/>
    </location>
</feature>
<dbReference type="Pfam" id="PF13041">
    <property type="entry name" value="PPR_2"/>
    <property type="match status" value="2"/>
</dbReference>
<accession>A0A835EQZ2</accession>
<dbReference type="EMBL" id="JACEFO010001760">
    <property type="protein sequence ID" value="KAF8707281.1"/>
    <property type="molecule type" value="Genomic_DNA"/>
</dbReference>
<dbReference type="NCBIfam" id="TIGR00756">
    <property type="entry name" value="PPR"/>
    <property type="match status" value="3"/>
</dbReference>
<dbReference type="Gene3D" id="1.25.40.10">
    <property type="entry name" value="Tetratricopeptide repeat domain"/>
    <property type="match status" value="2"/>
</dbReference>
<keyword evidence="5" id="KW-1185">Reference proteome</keyword>
<evidence type="ECO:0000256" key="3">
    <source>
        <dbReference type="PROSITE-ProRule" id="PRU00708"/>
    </source>
</evidence>
<dbReference type="PANTHER" id="PTHR47934">
    <property type="entry name" value="PENTATRICOPEPTIDE REPEAT-CONTAINING PROTEIN PET309, MITOCHONDRIAL"/>
    <property type="match status" value="1"/>
</dbReference>
<dbReference type="InterPro" id="IPR051114">
    <property type="entry name" value="Mito_RNA_Proc_CCM1"/>
</dbReference>
<proteinExistence type="predicted"/>
<evidence type="ECO:0000313" key="4">
    <source>
        <dbReference type="EMBL" id="KAF8707281.1"/>
    </source>
</evidence>
<evidence type="ECO:0000256" key="2">
    <source>
        <dbReference type="ARBA" id="ARBA00022946"/>
    </source>
</evidence>
<dbReference type="GO" id="GO:0007005">
    <property type="term" value="P:mitochondrion organization"/>
    <property type="evidence" value="ECO:0007669"/>
    <property type="project" value="TreeGrafter"/>
</dbReference>
<dbReference type="InterPro" id="IPR011990">
    <property type="entry name" value="TPR-like_helical_dom_sf"/>
</dbReference>
<sequence>MGRHCVVHAEMLQLGIEPSIVTYNTLLDSFLKEGREDKAAMVLKEMETQGIGCLPNDVTYNVVISWLTRKGELGEAVELVDWMRLSKKASSFTYNMLIRWVFRKGFLKKVEALQLVMRMKPDCFAYNTRICAELALGSASKAFQLREVMMLEGISSDIVTYNILIDGLCKTGNLKDAEDLQMKMLNDGLQPDCITYTCLIHAHCGKRTPKRSKKVFLQDDLRSFATLSCDLHCSYSCIL</sequence>
<feature type="repeat" description="PPR" evidence="3">
    <location>
        <begin position="19"/>
        <end position="53"/>
    </location>
</feature>
<protein>
    <recommendedName>
        <fullName evidence="6">Pentatricopeptide repeat-containing protein</fullName>
    </recommendedName>
</protein>
<gene>
    <name evidence="4" type="ORF">HU200_030290</name>
</gene>
<dbReference type="GO" id="GO:0005739">
    <property type="term" value="C:mitochondrion"/>
    <property type="evidence" value="ECO:0007669"/>
    <property type="project" value="TreeGrafter"/>
</dbReference>
<organism evidence="4 5">
    <name type="scientific">Digitaria exilis</name>
    <dbReference type="NCBI Taxonomy" id="1010633"/>
    <lineage>
        <taxon>Eukaryota</taxon>
        <taxon>Viridiplantae</taxon>
        <taxon>Streptophyta</taxon>
        <taxon>Embryophyta</taxon>
        <taxon>Tracheophyta</taxon>
        <taxon>Spermatophyta</taxon>
        <taxon>Magnoliopsida</taxon>
        <taxon>Liliopsida</taxon>
        <taxon>Poales</taxon>
        <taxon>Poaceae</taxon>
        <taxon>PACMAD clade</taxon>
        <taxon>Panicoideae</taxon>
        <taxon>Panicodae</taxon>
        <taxon>Paniceae</taxon>
        <taxon>Anthephorinae</taxon>
        <taxon>Digitaria</taxon>
    </lineage>
</organism>